<sequence>MVMFRTNQATNQAIEGYELNEIEERILRSIQENPFFSQKKIAEKLEEKYSTIKFYMEKMKKNDIIRREGSSQKRKWIINFK</sequence>
<name>A0A0B4EWL7_9FUSO</name>
<dbReference type="Gene3D" id="1.10.10.10">
    <property type="entry name" value="Winged helix-like DNA-binding domain superfamily/Winged helix DNA-binding domain"/>
    <property type="match status" value="1"/>
</dbReference>
<evidence type="ECO:0000313" key="1">
    <source>
        <dbReference type="EMBL" id="KID49294.1"/>
    </source>
</evidence>
<dbReference type="GO" id="GO:0003677">
    <property type="term" value="F:DNA binding"/>
    <property type="evidence" value="ECO:0007669"/>
    <property type="project" value="UniProtKB-KW"/>
</dbReference>
<dbReference type="InterPro" id="IPR036388">
    <property type="entry name" value="WH-like_DNA-bd_sf"/>
</dbReference>
<evidence type="ECO:0000313" key="2">
    <source>
        <dbReference type="Proteomes" id="UP000031184"/>
    </source>
</evidence>
<dbReference type="SUPFAM" id="SSF46785">
    <property type="entry name" value="Winged helix' DNA-binding domain"/>
    <property type="match status" value="1"/>
</dbReference>
<comment type="caution">
    <text evidence="1">The sequence shown here is derived from an EMBL/GenBank/DDBJ whole genome shotgun (WGS) entry which is preliminary data.</text>
</comment>
<proteinExistence type="predicted"/>
<organism evidence="1 2">
    <name type="scientific">Fusobacterium necrophorum subsp. funduliforme B35</name>
    <dbReference type="NCBI Taxonomy" id="1226633"/>
    <lineage>
        <taxon>Bacteria</taxon>
        <taxon>Fusobacteriati</taxon>
        <taxon>Fusobacteriota</taxon>
        <taxon>Fusobacteriia</taxon>
        <taxon>Fusobacteriales</taxon>
        <taxon>Fusobacteriaceae</taxon>
        <taxon>Fusobacterium</taxon>
    </lineage>
</organism>
<dbReference type="Proteomes" id="UP000031184">
    <property type="component" value="Unassembled WGS sequence"/>
</dbReference>
<dbReference type="InterPro" id="IPR036390">
    <property type="entry name" value="WH_DNA-bd_sf"/>
</dbReference>
<dbReference type="PATRIC" id="fig|1226633.4.peg.774"/>
<reference evidence="1 2" key="1">
    <citation type="submission" date="2013-08" db="EMBL/GenBank/DDBJ databases">
        <title>An opportunistic ruminal bacterium that causes liver abscesses in cattle.</title>
        <authorList>
            <person name="Benahmed F.H."/>
            <person name="Rasmussen M."/>
            <person name="Harbottle H."/>
            <person name="Soppet D."/>
            <person name="Nagaraja T.G."/>
            <person name="Davidson M."/>
        </authorList>
    </citation>
    <scope>NUCLEOTIDE SEQUENCE [LARGE SCALE GENOMIC DNA]</scope>
    <source>
        <strain evidence="1 2">B35</strain>
    </source>
</reference>
<protein>
    <submittedName>
        <fullName evidence="1">DNA-binding protein</fullName>
    </submittedName>
</protein>
<dbReference type="Pfam" id="PF13412">
    <property type="entry name" value="HTH_24"/>
    <property type="match status" value="1"/>
</dbReference>
<dbReference type="EMBL" id="AUZI01000012">
    <property type="protein sequence ID" value="KID49294.1"/>
    <property type="molecule type" value="Genomic_DNA"/>
</dbReference>
<dbReference type="AlphaFoldDB" id="A0A0B4EWL7"/>
<gene>
    <name evidence="1" type="ORF">C095_03865</name>
</gene>
<accession>A0A0B4EWL7</accession>
<keyword evidence="1" id="KW-0238">DNA-binding</keyword>
<dbReference type="RefSeq" id="WP_039121521.1">
    <property type="nucleotide sequence ID" value="NZ_AOJP01000001.1"/>
</dbReference>